<keyword evidence="3" id="KW-0378">Hydrolase</keyword>
<gene>
    <name evidence="3" type="ORF">FB567DRAFT_435158</name>
</gene>
<keyword evidence="4" id="KW-1185">Reference proteome</keyword>
<sequence>MERVPVLEHDHWPQSISAEDEQPDPDTLLMVPPTIFGHNMETRTWMTLHVDRLKEVDWDTECFRWLVMPQEQKDMLQALMRAASQSRSSNDGTDFIRGKGQGLAILCHGAPGTGKSLSAECLAENAQKPLYHVTCGEIGFSPQAFERHLSKVMQQAERWDAILLLDEADIFLQLPYKKHAEGDALEAVFLRALEYHSGTIVLTTTHDALRNPAFISRINVAIYYETLNRTSRQNIWGNMLKRYEMSSRRPMIGDLHEHLTELAEFKLNGRQIRNAFQTAAGLADYNGSPLSYRHFLQTIKMVNNYVTLSSGGDSSILPDAPNNSQVRITDIFPDTLENTEVRSASDVIELFE</sequence>
<protein>
    <submittedName>
        <fullName evidence="3">P-loop containing nucleoside triphosphate hydrolase protein</fullName>
    </submittedName>
</protein>
<dbReference type="InterPro" id="IPR003959">
    <property type="entry name" value="ATPase_AAA_core"/>
</dbReference>
<dbReference type="GO" id="GO:0005524">
    <property type="term" value="F:ATP binding"/>
    <property type="evidence" value="ECO:0007669"/>
    <property type="project" value="InterPro"/>
</dbReference>
<dbReference type="Pfam" id="PF00004">
    <property type="entry name" value="AAA"/>
    <property type="match status" value="1"/>
</dbReference>
<dbReference type="PANTHER" id="PTHR46411">
    <property type="entry name" value="FAMILY ATPASE, PUTATIVE-RELATED"/>
    <property type="match status" value="1"/>
</dbReference>
<dbReference type="PANTHER" id="PTHR46411:SF2">
    <property type="entry name" value="AAA+ ATPASE DOMAIN-CONTAINING PROTEIN"/>
    <property type="match status" value="1"/>
</dbReference>
<name>A0A8K0RE49_9PLEO</name>
<dbReference type="GO" id="GO:0016887">
    <property type="term" value="F:ATP hydrolysis activity"/>
    <property type="evidence" value="ECO:0007669"/>
    <property type="project" value="InterPro"/>
</dbReference>
<dbReference type="SMART" id="SM00382">
    <property type="entry name" value="AAA"/>
    <property type="match status" value="1"/>
</dbReference>
<proteinExistence type="predicted"/>
<evidence type="ECO:0000256" key="1">
    <source>
        <dbReference type="SAM" id="MobiDB-lite"/>
    </source>
</evidence>
<accession>A0A8K0RE49</accession>
<dbReference type="Gene3D" id="3.40.50.300">
    <property type="entry name" value="P-loop containing nucleotide triphosphate hydrolases"/>
    <property type="match status" value="1"/>
</dbReference>
<dbReference type="InterPro" id="IPR056599">
    <property type="entry name" value="AAA_lid_fung"/>
</dbReference>
<dbReference type="EMBL" id="JAGMVJ010000003">
    <property type="protein sequence ID" value="KAH7092455.1"/>
    <property type="molecule type" value="Genomic_DNA"/>
</dbReference>
<dbReference type="AlphaFoldDB" id="A0A8K0RE49"/>
<dbReference type="OrthoDB" id="10042665at2759"/>
<feature type="compositionally biased region" description="Basic and acidic residues" evidence="1">
    <location>
        <begin position="1"/>
        <end position="12"/>
    </location>
</feature>
<dbReference type="InterPro" id="IPR003593">
    <property type="entry name" value="AAA+_ATPase"/>
</dbReference>
<feature type="domain" description="AAA+ ATPase" evidence="2">
    <location>
        <begin position="101"/>
        <end position="228"/>
    </location>
</feature>
<evidence type="ECO:0000313" key="3">
    <source>
        <dbReference type="EMBL" id="KAH7092455.1"/>
    </source>
</evidence>
<comment type="caution">
    <text evidence="3">The sequence shown here is derived from an EMBL/GenBank/DDBJ whole genome shotgun (WGS) entry which is preliminary data.</text>
</comment>
<feature type="region of interest" description="Disordered" evidence="1">
    <location>
        <begin position="1"/>
        <end position="26"/>
    </location>
</feature>
<dbReference type="Proteomes" id="UP000813461">
    <property type="component" value="Unassembled WGS sequence"/>
</dbReference>
<reference evidence="3" key="1">
    <citation type="journal article" date="2021" name="Nat. Commun.">
        <title>Genetic determinants of endophytism in the Arabidopsis root mycobiome.</title>
        <authorList>
            <person name="Mesny F."/>
            <person name="Miyauchi S."/>
            <person name="Thiergart T."/>
            <person name="Pickel B."/>
            <person name="Atanasova L."/>
            <person name="Karlsson M."/>
            <person name="Huettel B."/>
            <person name="Barry K.W."/>
            <person name="Haridas S."/>
            <person name="Chen C."/>
            <person name="Bauer D."/>
            <person name="Andreopoulos W."/>
            <person name="Pangilinan J."/>
            <person name="LaButti K."/>
            <person name="Riley R."/>
            <person name="Lipzen A."/>
            <person name="Clum A."/>
            <person name="Drula E."/>
            <person name="Henrissat B."/>
            <person name="Kohler A."/>
            <person name="Grigoriev I.V."/>
            <person name="Martin F.M."/>
            <person name="Hacquard S."/>
        </authorList>
    </citation>
    <scope>NUCLEOTIDE SEQUENCE</scope>
    <source>
        <strain evidence="3">MPI-SDFR-AT-0120</strain>
    </source>
</reference>
<evidence type="ECO:0000259" key="2">
    <source>
        <dbReference type="SMART" id="SM00382"/>
    </source>
</evidence>
<dbReference type="Pfam" id="PF23232">
    <property type="entry name" value="AAA_lid_13"/>
    <property type="match status" value="1"/>
</dbReference>
<evidence type="ECO:0000313" key="4">
    <source>
        <dbReference type="Proteomes" id="UP000813461"/>
    </source>
</evidence>
<dbReference type="SUPFAM" id="SSF52540">
    <property type="entry name" value="P-loop containing nucleoside triphosphate hydrolases"/>
    <property type="match status" value="1"/>
</dbReference>
<organism evidence="3 4">
    <name type="scientific">Paraphoma chrysanthemicola</name>
    <dbReference type="NCBI Taxonomy" id="798071"/>
    <lineage>
        <taxon>Eukaryota</taxon>
        <taxon>Fungi</taxon>
        <taxon>Dikarya</taxon>
        <taxon>Ascomycota</taxon>
        <taxon>Pezizomycotina</taxon>
        <taxon>Dothideomycetes</taxon>
        <taxon>Pleosporomycetidae</taxon>
        <taxon>Pleosporales</taxon>
        <taxon>Pleosporineae</taxon>
        <taxon>Phaeosphaeriaceae</taxon>
        <taxon>Paraphoma</taxon>
    </lineage>
</organism>
<dbReference type="InterPro" id="IPR027417">
    <property type="entry name" value="P-loop_NTPase"/>
</dbReference>